<keyword evidence="3" id="KW-1185">Reference proteome</keyword>
<reference evidence="2 3" key="1">
    <citation type="journal article" date="2019" name="Environ. Microbiol.">
        <title>At the nexus of three kingdoms: the genome of the mycorrhizal fungus Gigaspora margarita provides insights into plant, endobacterial and fungal interactions.</title>
        <authorList>
            <person name="Venice F."/>
            <person name="Ghignone S."/>
            <person name="Salvioli di Fossalunga A."/>
            <person name="Amselem J."/>
            <person name="Novero M."/>
            <person name="Xianan X."/>
            <person name="Sedzielewska Toro K."/>
            <person name="Morin E."/>
            <person name="Lipzen A."/>
            <person name="Grigoriev I.V."/>
            <person name="Henrissat B."/>
            <person name="Martin F.M."/>
            <person name="Bonfante P."/>
        </authorList>
    </citation>
    <scope>NUCLEOTIDE SEQUENCE [LARGE SCALE GENOMIC DNA]</scope>
    <source>
        <strain evidence="2 3">BEG34</strain>
    </source>
</reference>
<protein>
    <submittedName>
        <fullName evidence="2">Uncharacterized protein</fullName>
    </submittedName>
</protein>
<evidence type="ECO:0000313" key="3">
    <source>
        <dbReference type="Proteomes" id="UP000439903"/>
    </source>
</evidence>
<organism evidence="2 3">
    <name type="scientific">Gigaspora margarita</name>
    <dbReference type="NCBI Taxonomy" id="4874"/>
    <lineage>
        <taxon>Eukaryota</taxon>
        <taxon>Fungi</taxon>
        <taxon>Fungi incertae sedis</taxon>
        <taxon>Mucoromycota</taxon>
        <taxon>Glomeromycotina</taxon>
        <taxon>Glomeromycetes</taxon>
        <taxon>Diversisporales</taxon>
        <taxon>Gigasporaceae</taxon>
        <taxon>Gigaspora</taxon>
    </lineage>
</organism>
<proteinExistence type="predicted"/>
<evidence type="ECO:0000256" key="1">
    <source>
        <dbReference type="SAM" id="Coils"/>
    </source>
</evidence>
<dbReference type="Proteomes" id="UP000439903">
    <property type="component" value="Unassembled WGS sequence"/>
</dbReference>
<dbReference type="EMBL" id="WTPW01000390">
    <property type="protein sequence ID" value="KAF0516106.1"/>
    <property type="molecule type" value="Genomic_DNA"/>
</dbReference>
<feature type="coiled-coil region" evidence="1">
    <location>
        <begin position="134"/>
        <end position="161"/>
    </location>
</feature>
<sequence>MSQNPIKIENSQDVFVIKKSHKFGKNKEPVEYFPIEDLQFSTTTHPLMLTTNETTTPLVLTTNETTTPLMLTTNETTTPLMLTTNETTTRLNDPLPLAINQSNDSLSTIFTKIGEISDRLDNFEIEQQSLFTKINEIFDRLDNFEIDQQSLKRQFNNLQDTFDNKQTLLKRKFSDLENEVQSFLKKRK</sequence>
<dbReference type="AlphaFoldDB" id="A0A8H4ANF3"/>
<evidence type="ECO:0000313" key="2">
    <source>
        <dbReference type="EMBL" id="KAF0516106.1"/>
    </source>
</evidence>
<keyword evidence="1" id="KW-0175">Coiled coil</keyword>
<name>A0A8H4ANF3_GIGMA</name>
<accession>A0A8H4ANF3</accession>
<gene>
    <name evidence="2" type="ORF">F8M41_017166</name>
</gene>
<comment type="caution">
    <text evidence="2">The sequence shown here is derived from an EMBL/GenBank/DDBJ whole genome shotgun (WGS) entry which is preliminary data.</text>
</comment>